<reference evidence="2" key="2">
    <citation type="submission" date="2025-08" db="UniProtKB">
        <authorList>
            <consortium name="RefSeq"/>
        </authorList>
    </citation>
    <scope>IDENTIFICATION</scope>
    <source>
        <tissue evidence="2">Whole body</tissue>
    </source>
</reference>
<name>A0A8B8ILH6_VANTA</name>
<keyword evidence="1" id="KW-1185">Reference proteome</keyword>
<proteinExistence type="predicted"/>
<organism evidence="1 2">
    <name type="scientific">Vanessa tameamea</name>
    <name type="common">Kamehameha butterfly</name>
    <dbReference type="NCBI Taxonomy" id="334116"/>
    <lineage>
        <taxon>Eukaryota</taxon>
        <taxon>Metazoa</taxon>
        <taxon>Ecdysozoa</taxon>
        <taxon>Arthropoda</taxon>
        <taxon>Hexapoda</taxon>
        <taxon>Insecta</taxon>
        <taxon>Pterygota</taxon>
        <taxon>Neoptera</taxon>
        <taxon>Endopterygota</taxon>
        <taxon>Lepidoptera</taxon>
        <taxon>Glossata</taxon>
        <taxon>Ditrysia</taxon>
        <taxon>Papilionoidea</taxon>
        <taxon>Nymphalidae</taxon>
        <taxon>Nymphalinae</taxon>
        <taxon>Vanessa</taxon>
    </lineage>
</organism>
<gene>
    <name evidence="2" type="primary">LOC113402050</name>
</gene>
<dbReference type="OrthoDB" id="7201621at2759"/>
<evidence type="ECO:0000313" key="1">
    <source>
        <dbReference type="Proteomes" id="UP001652626"/>
    </source>
</evidence>
<reference evidence="1" key="1">
    <citation type="submission" date="2025-05" db="UniProtKB">
        <authorList>
            <consortium name="RefSeq"/>
        </authorList>
    </citation>
    <scope>NUCLEOTIDE SEQUENCE [LARGE SCALE GENOMIC DNA]</scope>
</reference>
<accession>A0A8B8ILH6</accession>
<sequence length="216" mass="24629">MAYCFDELENYAVTPMLATPCVPDQCCERSPVCCASLPRCQKGEIVYVEKPQTKCYKKTNATNYNCCSECSKQSRSPEPLRRQTCCSSQEYCPTCNKCNPCKSIKTKYVIPCYRYEDGRIVNQPTVLMRRACEVAVGARPRRKPFVESCYSADPDQQIHRYVSQDERGNCCYHFEKKKNEPFFDGTHCCHWSPQCGDGVRANVISTGSPCAHFYCC</sequence>
<protein>
    <submittedName>
        <fullName evidence="2">Uncharacterized protein LOC113402050 isoform X1</fullName>
    </submittedName>
</protein>
<dbReference type="GeneID" id="113402050"/>
<dbReference type="OMA" id="IPCYRYE"/>
<dbReference type="Proteomes" id="UP001652626">
    <property type="component" value="Chromosome 2"/>
</dbReference>
<dbReference type="RefSeq" id="XP_026497953.1">
    <property type="nucleotide sequence ID" value="XM_026642168.2"/>
</dbReference>
<dbReference type="AlphaFoldDB" id="A0A8B8ILH6"/>
<evidence type="ECO:0000313" key="2">
    <source>
        <dbReference type="RefSeq" id="XP_026497953.1"/>
    </source>
</evidence>